<feature type="compositionally biased region" description="Basic and acidic residues" evidence="2">
    <location>
        <begin position="304"/>
        <end position="326"/>
    </location>
</feature>
<protein>
    <submittedName>
        <fullName evidence="4">Predicted protein</fullName>
    </submittedName>
</protein>
<dbReference type="SUPFAM" id="SSF57850">
    <property type="entry name" value="RING/U-box"/>
    <property type="match status" value="1"/>
</dbReference>
<dbReference type="RefSeq" id="XP_002671784.1">
    <property type="nucleotide sequence ID" value="XM_002671738.1"/>
</dbReference>
<dbReference type="InterPro" id="IPR001841">
    <property type="entry name" value="Znf_RING"/>
</dbReference>
<keyword evidence="1" id="KW-0863">Zinc-finger</keyword>
<accession>D2VVI6</accession>
<dbReference type="Gene3D" id="3.30.40.10">
    <property type="entry name" value="Zinc/RING finger domain, C3HC4 (zinc finger)"/>
    <property type="match status" value="1"/>
</dbReference>
<keyword evidence="1" id="KW-0862">Zinc</keyword>
<evidence type="ECO:0000256" key="2">
    <source>
        <dbReference type="SAM" id="MobiDB-lite"/>
    </source>
</evidence>
<feature type="region of interest" description="Disordered" evidence="2">
    <location>
        <begin position="55"/>
        <end position="86"/>
    </location>
</feature>
<reference evidence="4 5" key="1">
    <citation type="journal article" date="2010" name="Cell">
        <title>The genome of Naegleria gruberi illuminates early eukaryotic versatility.</title>
        <authorList>
            <person name="Fritz-Laylin L.K."/>
            <person name="Prochnik S.E."/>
            <person name="Ginger M.L."/>
            <person name="Dacks J.B."/>
            <person name="Carpenter M.L."/>
            <person name="Field M.C."/>
            <person name="Kuo A."/>
            <person name="Paredez A."/>
            <person name="Chapman J."/>
            <person name="Pham J."/>
            <person name="Shu S."/>
            <person name="Neupane R."/>
            <person name="Cipriano M."/>
            <person name="Mancuso J."/>
            <person name="Tu H."/>
            <person name="Salamov A."/>
            <person name="Lindquist E."/>
            <person name="Shapiro H."/>
            <person name="Lucas S."/>
            <person name="Grigoriev I.V."/>
            <person name="Cande W.Z."/>
            <person name="Fulton C."/>
            <person name="Rokhsar D.S."/>
            <person name="Dawson S.C."/>
        </authorList>
    </citation>
    <scope>NUCLEOTIDE SEQUENCE [LARGE SCALE GENOMIC DNA]</scope>
    <source>
        <strain evidence="4 5">NEG-M</strain>
    </source>
</reference>
<keyword evidence="5" id="KW-1185">Reference proteome</keyword>
<dbReference type="GeneID" id="8858155"/>
<sequence>MSQHSVEFDLFKDELIDDHCMDDVIIEGNFSDRLDILKDYLSALQELKQQVQIFASSSQSQPSSTSHQEEDDSVHIPSIQQQAPPKPKQYVTISKLINPKEYYLNQTNSFSDLMIKARVRIPLDQIIAKYQIKNKDLMIIPFSTLSMTSLLFHDVHFEYYQAVAVEENTEMDCNEDIRSIIQENNNAKTSIVEEIEEVEMVDNCSHCSSSSEEVEVGNNQIEKKEAFVDINCDCGICLLPLYDGTQIYNLESCNHAFHLACVHRCMESRNIQKCCVKCFKEISQDEKKQIKLLFKEEVRTKRIEKRVSNNPKPKDKPKKEKLKPKIQEPSFEPPSTPHKINHNLIIEEYGYMLNNHSELPLNYKCKSYLPAFKRSDKPIELICTITLNPNFGKDAHIFLLRIESSILPKSLKSFNFEELTEKIKEQLEDKTSKRIENAKEYFGLKNKKVTSIIDKIRDCEFFYRTATEIRENSLTFNSPIIVGKPNEPIVIPDSSHLKRKEPPKEPTLDFIPVKKRKCDLAPFRIDRSQFMDISILLDTDYSSIDMVISYLENYHGIQSTRSLLKGLTEYSLTESDCDIVSKLYLLLQHYDLSCSRGIHSLYDVFKECDVKLSSILDLYDVLSQSVNLFPNDIIYQYAKNTKEANMSTISLINIASKFLLPKYSETEIIKACTNIVDLSNNFFTSLDASIIISSSCEHEILYGLFNVVKSIDYFIVENMDLQTVLLNLITIIDHIERTGIEAIRKCLLKSYGIDEDKERDENQMVIDTVNEQEKEQSNSNEVIDAPVEINMNLMDSQMGDESPEQQQFNADIVPPFKESPKQSPNSTISIPSFKISKEIPLTQTSISIHSSGKKPEPVTQNRSDLTSIAECSIEEKELVKNISQQLSQISSIHLSEPQTKLIVIPHSQESFPIDFSYHIEENEEKISLSLSSFESEKVPSIFPYFD</sequence>
<evidence type="ECO:0000256" key="1">
    <source>
        <dbReference type="PROSITE-ProRule" id="PRU00175"/>
    </source>
</evidence>
<feature type="compositionally biased region" description="Low complexity" evidence="2">
    <location>
        <begin position="56"/>
        <end position="66"/>
    </location>
</feature>
<keyword evidence="1" id="KW-0479">Metal-binding</keyword>
<dbReference type="CDD" id="cd16448">
    <property type="entry name" value="RING-H2"/>
    <property type="match status" value="1"/>
</dbReference>
<feature type="domain" description="RING-type" evidence="3">
    <location>
        <begin position="234"/>
        <end position="278"/>
    </location>
</feature>
<dbReference type="Proteomes" id="UP000006671">
    <property type="component" value="Unassembled WGS sequence"/>
</dbReference>
<dbReference type="GO" id="GO:0008270">
    <property type="term" value="F:zinc ion binding"/>
    <property type="evidence" value="ECO:0007669"/>
    <property type="project" value="UniProtKB-KW"/>
</dbReference>
<dbReference type="PROSITE" id="PS50089">
    <property type="entry name" value="ZF_RING_2"/>
    <property type="match status" value="1"/>
</dbReference>
<dbReference type="EMBL" id="GG738902">
    <property type="protein sequence ID" value="EFC39040.1"/>
    <property type="molecule type" value="Genomic_DNA"/>
</dbReference>
<organism evidence="5">
    <name type="scientific">Naegleria gruberi</name>
    <name type="common">Amoeba</name>
    <dbReference type="NCBI Taxonomy" id="5762"/>
    <lineage>
        <taxon>Eukaryota</taxon>
        <taxon>Discoba</taxon>
        <taxon>Heterolobosea</taxon>
        <taxon>Tetramitia</taxon>
        <taxon>Eutetramitia</taxon>
        <taxon>Vahlkampfiidae</taxon>
        <taxon>Naegleria</taxon>
    </lineage>
</organism>
<dbReference type="AlphaFoldDB" id="D2VVI6"/>
<dbReference type="InParanoid" id="D2VVI6"/>
<evidence type="ECO:0000259" key="3">
    <source>
        <dbReference type="PROSITE" id="PS50089"/>
    </source>
</evidence>
<gene>
    <name evidence="4" type="ORF">NAEGRDRAFT_52596</name>
</gene>
<dbReference type="OrthoDB" id="10555628at2759"/>
<evidence type="ECO:0000313" key="4">
    <source>
        <dbReference type="EMBL" id="EFC39040.1"/>
    </source>
</evidence>
<evidence type="ECO:0000313" key="5">
    <source>
        <dbReference type="Proteomes" id="UP000006671"/>
    </source>
</evidence>
<proteinExistence type="predicted"/>
<dbReference type="KEGG" id="ngr:NAEGRDRAFT_52596"/>
<dbReference type="InterPro" id="IPR013083">
    <property type="entry name" value="Znf_RING/FYVE/PHD"/>
</dbReference>
<feature type="region of interest" description="Disordered" evidence="2">
    <location>
        <begin position="304"/>
        <end position="334"/>
    </location>
</feature>
<name>D2VVI6_NAEGR</name>
<dbReference type="VEuPathDB" id="AmoebaDB:NAEGRDRAFT_52596"/>